<sequence length="286" mass="33173">MSPLPLEFSRSFIFNEIRHLLLEVVGSSDKVFVREKLYEITVSIISRMTIGKNAKDSLPRFCWNLKQFAFSPSRGNRPFRDLLEWMDLQGMSRRTKPVSQNLRTLFGELISKRRKERQKRDRETADADFLDVLLTTSSFETEVPITDLHITGILRHSLVCSVCVVLLHTFYRNSTHSEFVSFFNPETLPGLIEKLFLSCAVMMFTMMIITRLPLLLPHAATQQCQVNGYDISSGTQVYVNVWAIGRDPNVRENPLKFYPERFFDSKMDVHGHHWWQSGAEGTQSRY</sequence>
<dbReference type="SUPFAM" id="SSF48264">
    <property type="entry name" value="Cytochrome P450"/>
    <property type="match status" value="1"/>
</dbReference>
<dbReference type="PANTHER" id="PTHR47944:SF4">
    <property type="entry name" value="OS09G0441700 PROTEIN"/>
    <property type="match status" value="1"/>
</dbReference>
<reference evidence="6" key="1">
    <citation type="submission" date="2021-08" db="EMBL/GenBank/DDBJ databases">
        <title>WGS assembly of Ceratopteris richardii.</title>
        <authorList>
            <person name="Marchant D.B."/>
            <person name="Chen G."/>
            <person name="Jenkins J."/>
            <person name="Shu S."/>
            <person name="Leebens-Mack J."/>
            <person name="Grimwood J."/>
            <person name="Schmutz J."/>
            <person name="Soltis P."/>
            <person name="Soltis D."/>
            <person name="Chen Z.-H."/>
        </authorList>
    </citation>
    <scope>NUCLEOTIDE SEQUENCE</scope>
    <source>
        <strain evidence="6">Whitten #5841</strain>
        <tissue evidence="6">Leaf</tissue>
    </source>
</reference>
<dbReference type="GO" id="GO:0005506">
    <property type="term" value="F:iron ion binding"/>
    <property type="evidence" value="ECO:0007669"/>
    <property type="project" value="InterPro"/>
</dbReference>
<dbReference type="InterPro" id="IPR001128">
    <property type="entry name" value="Cyt_P450"/>
</dbReference>
<organism evidence="6 7">
    <name type="scientific">Ceratopteris richardii</name>
    <name type="common">Triangle waterfern</name>
    <dbReference type="NCBI Taxonomy" id="49495"/>
    <lineage>
        <taxon>Eukaryota</taxon>
        <taxon>Viridiplantae</taxon>
        <taxon>Streptophyta</taxon>
        <taxon>Embryophyta</taxon>
        <taxon>Tracheophyta</taxon>
        <taxon>Polypodiopsida</taxon>
        <taxon>Polypodiidae</taxon>
        <taxon>Polypodiales</taxon>
        <taxon>Pteridineae</taxon>
        <taxon>Pteridaceae</taxon>
        <taxon>Parkerioideae</taxon>
        <taxon>Ceratopteris</taxon>
    </lineage>
</organism>
<protein>
    <recommendedName>
        <fullName evidence="8">Cytochrome P450</fullName>
    </recommendedName>
</protein>
<dbReference type="PANTHER" id="PTHR47944">
    <property type="entry name" value="CYTOCHROME P450 98A9"/>
    <property type="match status" value="1"/>
</dbReference>
<gene>
    <name evidence="6" type="ORF">KP509_16G057700</name>
</gene>
<comment type="caution">
    <text evidence="6">The sequence shown here is derived from an EMBL/GenBank/DDBJ whole genome shotgun (WGS) entry which is preliminary data.</text>
</comment>
<comment type="similarity">
    <text evidence="1">Belongs to the cytochrome P450 family.</text>
</comment>
<evidence type="ECO:0008006" key="8">
    <source>
        <dbReference type="Google" id="ProtNLM"/>
    </source>
</evidence>
<evidence type="ECO:0000256" key="1">
    <source>
        <dbReference type="ARBA" id="ARBA00010617"/>
    </source>
</evidence>
<evidence type="ECO:0000256" key="2">
    <source>
        <dbReference type="ARBA" id="ARBA00022617"/>
    </source>
</evidence>
<keyword evidence="4" id="KW-0560">Oxidoreductase</keyword>
<accession>A0A8T2T0L9</accession>
<dbReference type="AlphaFoldDB" id="A0A8T2T0L9"/>
<name>A0A8T2T0L9_CERRI</name>
<keyword evidence="5" id="KW-0408">Iron</keyword>
<proteinExistence type="inferred from homology"/>
<dbReference type="Pfam" id="PF00067">
    <property type="entry name" value="p450"/>
    <property type="match status" value="1"/>
</dbReference>
<dbReference type="EMBL" id="CM035421">
    <property type="protein sequence ID" value="KAH7388102.1"/>
    <property type="molecule type" value="Genomic_DNA"/>
</dbReference>
<dbReference type="Proteomes" id="UP000825935">
    <property type="component" value="Chromosome 16"/>
</dbReference>
<evidence type="ECO:0000313" key="6">
    <source>
        <dbReference type="EMBL" id="KAH7388102.1"/>
    </source>
</evidence>
<dbReference type="GO" id="GO:0016705">
    <property type="term" value="F:oxidoreductase activity, acting on paired donors, with incorporation or reduction of molecular oxygen"/>
    <property type="evidence" value="ECO:0007669"/>
    <property type="project" value="InterPro"/>
</dbReference>
<dbReference type="GO" id="GO:0020037">
    <property type="term" value="F:heme binding"/>
    <property type="evidence" value="ECO:0007669"/>
    <property type="project" value="InterPro"/>
</dbReference>
<evidence type="ECO:0000313" key="7">
    <source>
        <dbReference type="Proteomes" id="UP000825935"/>
    </source>
</evidence>
<dbReference type="OrthoDB" id="1486960at2759"/>
<evidence type="ECO:0000256" key="5">
    <source>
        <dbReference type="ARBA" id="ARBA00023004"/>
    </source>
</evidence>
<keyword evidence="2" id="KW-0349">Heme</keyword>
<dbReference type="InterPro" id="IPR036396">
    <property type="entry name" value="Cyt_P450_sf"/>
</dbReference>
<keyword evidence="7" id="KW-1185">Reference proteome</keyword>
<evidence type="ECO:0000256" key="3">
    <source>
        <dbReference type="ARBA" id="ARBA00022723"/>
    </source>
</evidence>
<evidence type="ECO:0000256" key="4">
    <source>
        <dbReference type="ARBA" id="ARBA00023002"/>
    </source>
</evidence>
<dbReference type="GO" id="GO:0004497">
    <property type="term" value="F:monooxygenase activity"/>
    <property type="evidence" value="ECO:0007669"/>
    <property type="project" value="InterPro"/>
</dbReference>
<keyword evidence="3" id="KW-0479">Metal-binding</keyword>
<dbReference type="Gene3D" id="1.10.630.10">
    <property type="entry name" value="Cytochrome P450"/>
    <property type="match status" value="2"/>
</dbReference>